<keyword evidence="1" id="KW-0472">Membrane</keyword>
<evidence type="ECO:0000313" key="3">
    <source>
        <dbReference type="Proteomes" id="UP001299546"/>
    </source>
</evidence>
<dbReference type="Pfam" id="PF20122">
    <property type="entry name" value="DUF6512"/>
    <property type="match status" value="1"/>
</dbReference>
<feature type="transmembrane region" description="Helical" evidence="1">
    <location>
        <begin position="5"/>
        <end position="27"/>
    </location>
</feature>
<evidence type="ECO:0000256" key="1">
    <source>
        <dbReference type="SAM" id="Phobius"/>
    </source>
</evidence>
<feature type="transmembrane region" description="Helical" evidence="1">
    <location>
        <begin position="47"/>
        <end position="69"/>
    </location>
</feature>
<comment type="caution">
    <text evidence="2">The sequence shown here is derived from an EMBL/GenBank/DDBJ whole genome shotgun (WGS) entry which is preliminary data.</text>
</comment>
<protein>
    <submittedName>
        <fullName evidence="2">DUF6512 family protein</fullName>
    </submittedName>
</protein>
<reference evidence="2 3" key="1">
    <citation type="submission" date="2021-10" db="EMBL/GenBank/DDBJ databases">
        <title>Collection of gut derived symbiotic bacterial strains cultured from healthy donors.</title>
        <authorList>
            <person name="Lin H."/>
            <person name="Littmann E."/>
            <person name="Kohout C."/>
            <person name="Pamer E.G."/>
        </authorList>
    </citation>
    <scope>NUCLEOTIDE SEQUENCE [LARGE SCALE GENOMIC DNA]</scope>
    <source>
        <strain evidence="2 3">DFI.1.165</strain>
    </source>
</reference>
<proteinExistence type="predicted"/>
<sequence>MNKKLFYYTIIGIIFTTVTGTLLHFAYEFSGQNPIVGMFVPVSESTWEHMKLVFFPSFLYMLAGWPFFYKSYPAFFPSYLAGTFTGTLAVAVIFYSYTGILGTHYLILDIITFLASVLIDYCLSYQLAVQNCRPVPTPLLVALTITLMVGFFIFTYHPPDIGLFIIPDKK</sequence>
<evidence type="ECO:0000313" key="2">
    <source>
        <dbReference type="EMBL" id="MCB7388325.1"/>
    </source>
</evidence>
<keyword evidence="3" id="KW-1185">Reference proteome</keyword>
<feature type="transmembrane region" description="Helical" evidence="1">
    <location>
        <begin position="135"/>
        <end position="154"/>
    </location>
</feature>
<dbReference type="EMBL" id="JAJCIS010000010">
    <property type="protein sequence ID" value="MCB7388325.1"/>
    <property type="molecule type" value="Genomic_DNA"/>
</dbReference>
<feature type="transmembrane region" description="Helical" evidence="1">
    <location>
        <begin position="103"/>
        <end position="123"/>
    </location>
</feature>
<name>A0ABS8DIR6_9FIRM</name>
<organism evidence="2 3">
    <name type="scientific">Bariatricus massiliensis</name>
    <dbReference type="NCBI Taxonomy" id="1745713"/>
    <lineage>
        <taxon>Bacteria</taxon>
        <taxon>Bacillati</taxon>
        <taxon>Bacillota</taxon>
        <taxon>Clostridia</taxon>
        <taxon>Lachnospirales</taxon>
        <taxon>Lachnospiraceae</taxon>
        <taxon>Bariatricus</taxon>
    </lineage>
</organism>
<feature type="transmembrane region" description="Helical" evidence="1">
    <location>
        <begin position="76"/>
        <end position="97"/>
    </location>
</feature>
<dbReference type="InterPro" id="IPR045407">
    <property type="entry name" value="DUF6512"/>
</dbReference>
<keyword evidence="1" id="KW-0812">Transmembrane</keyword>
<gene>
    <name evidence="2" type="ORF">LIZ65_13635</name>
</gene>
<keyword evidence="1" id="KW-1133">Transmembrane helix</keyword>
<dbReference type="Proteomes" id="UP001299546">
    <property type="component" value="Unassembled WGS sequence"/>
</dbReference>
<dbReference type="RefSeq" id="WP_066731398.1">
    <property type="nucleotide sequence ID" value="NZ_JAJCIQ010000010.1"/>
</dbReference>
<accession>A0ABS8DIR6</accession>